<keyword evidence="3" id="KW-1185">Reference proteome</keyword>
<evidence type="ECO:0000313" key="2">
    <source>
        <dbReference type="EMBL" id="AGA65645.1"/>
    </source>
</evidence>
<gene>
    <name evidence="2" type="ORF">BPP43_01515</name>
</gene>
<reference evidence="2 3" key="1">
    <citation type="journal article" date="2013" name="Genome Announc.">
        <title>Complete Genome Sequence of the Porcine Strain Brachyspira pilosicoli P43/6/78(T.).</title>
        <authorList>
            <person name="Lin C."/>
            <person name="den Bakker H.C."/>
            <person name="Suzuki H."/>
            <person name="Lefebure T."/>
            <person name="Ponnala L."/>
            <person name="Sun Q."/>
            <person name="Stanhope M.J."/>
            <person name="Wiedmann M."/>
            <person name="Duhamel G.E."/>
        </authorList>
    </citation>
    <scope>NUCLEOTIDE SEQUENCE [LARGE SCALE GENOMIC DNA]</scope>
    <source>
        <strain evidence="2 3">P43/6/78</strain>
    </source>
</reference>
<dbReference type="InterPro" id="IPR025406">
    <property type="entry name" value="DUF4132"/>
</dbReference>
<name>A0A3B6VPD0_BRAPL</name>
<protein>
    <recommendedName>
        <fullName evidence="1">DUF4132 domain-containing protein</fullName>
    </recommendedName>
</protein>
<evidence type="ECO:0000259" key="1">
    <source>
        <dbReference type="Pfam" id="PF13569"/>
    </source>
</evidence>
<dbReference type="KEGG" id="bpip:BPP43_01515"/>
<proteinExistence type="predicted"/>
<accession>A0A3B6VPD0</accession>
<dbReference type="EMBL" id="CP002873">
    <property type="protein sequence ID" value="AGA65645.1"/>
    <property type="molecule type" value="Genomic_DNA"/>
</dbReference>
<dbReference type="AlphaFoldDB" id="A0A3B6VPD0"/>
<evidence type="ECO:0000313" key="3">
    <source>
        <dbReference type="Proteomes" id="UP000010793"/>
    </source>
</evidence>
<sequence length="463" mass="54806">MLSLKEINKIVDKNYKSKYDKTTSFIDNKIISKIFIKDKSSLVCVKAIRFIIGAYLELKEPCRLDIPDDIGYSLDEESFREALENIYINFAEDNKTKNVLYPYCIFASNNQINKLYKNAKNIASKRFKYASFIMEAIFLSSKNIGFYLIYEASKKFKQVSVRNKCRDMFYTISHKMNMTEEEFADIIMPNFGFDREGIRIVKTDDRIFRIILKDNFSIDIFDESKNKAFKTLPKDFPLDIKTELTTLKTEAKKLIKMQTERLIYVCMNGRKWQFNNWRDLFLYNPFMKIFAVNLVWGIYDKKYILLKSFRYMEDGTFNDINDEEIFIKDDDIIGLLSPIEVKKSIIEKWQKQILDYEIEQPFNQLSTKTKTALIKEIPKLVTVGTVRNIANRFSMIRDDVNGIVTRGYVFYDDYNDASIYIKLSNVYYASNNNDETEIEIKFNEYVDERFKYGFYLILSSLLK</sequence>
<feature type="domain" description="DUF4132" evidence="1">
    <location>
        <begin position="229"/>
        <end position="368"/>
    </location>
</feature>
<dbReference type="RefSeq" id="WP_015273944.1">
    <property type="nucleotide sequence ID" value="NC_019908.1"/>
</dbReference>
<organism evidence="2 3">
    <name type="scientific">Brachyspira pilosicoli P43/6/78</name>
    <dbReference type="NCBI Taxonomy" id="1042417"/>
    <lineage>
        <taxon>Bacteria</taxon>
        <taxon>Pseudomonadati</taxon>
        <taxon>Spirochaetota</taxon>
        <taxon>Spirochaetia</taxon>
        <taxon>Brachyspirales</taxon>
        <taxon>Brachyspiraceae</taxon>
        <taxon>Brachyspira</taxon>
    </lineage>
</organism>
<dbReference type="Pfam" id="PF13569">
    <property type="entry name" value="DUF4132"/>
    <property type="match status" value="1"/>
</dbReference>
<dbReference type="Proteomes" id="UP000010793">
    <property type="component" value="Chromosome"/>
</dbReference>